<organism evidence="1 2">
    <name type="scientific">Candidatus Accumulibacter aalborgensis</name>
    <dbReference type="NCBI Taxonomy" id="1860102"/>
    <lineage>
        <taxon>Bacteria</taxon>
        <taxon>Pseudomonadati</taxon>
        <taxon>Pseudomonadota</taxon>
        <taxon>Betaproteobacteria</taxon>
        <taxon>Candidatus Accumulibacter</taxon>
    </lineage>
</organism>
<proteinExistence type="predicted"/>
<dbReference type="STRING" id="1860102.ACCAA_1070024"/>
<evidence type="ECO:0000313" key="2">
    <source>
        <dbReference type="Proteomes" id="UP000199169"/>
    </source>
</evidence>
<evidence type="ECO:0000313" key="1">
    <source>
        <dbReference type="EMBL" id="SBT03595.1"/>
    </source>
</evidence>
<protein>
    <submittedName>
        <fullName evidence="1">Uncharacterized protein</fullName>
    </submittedName>
</protein>
<keyword evidence="2" id="KW-1185">Reference proteome</keyword>
<dbReference type="AlphaFoldDB" id="A0A1A8XEJ3"/>
<dbReference type="EMBL" id="FLQX01000010">
    <property type="protein sequence ID" value="SBT03595.1"/>
    <property type="molecule type" value="Genomic_DNA"/>
</dbReference>
<name>A0A1A8XEJ3_9PROT</name>
<reference evidence="1 2" key="1">
    <citation type="submission" date="2016-06" db="EMBL/GenBank/DDBJ databases">
        <authorList>
            <person name="Kjaerup R.B."/>
            <person name="Dalgaard T.S."/>
            <person name="Juul-Madsen H.R."/>
        </authorList>
    </citation>
    <scope>NUCLEOTIDE SEQUENCE [LARGE SCALE GENOMIC DNA]</scope>
    <source>
        <strain evidence="1">3</strain>
    </source>
</reference>
<sequence>MNGYKLSALTQDMDALREYVLKDCLLLYALLGGTIYSSPSGISGSFPSTLKGTGDDRPKTWYHLEEVFKKKATRGIRESD</sequence>
<dbReference type="RefSeq" id="WP_245754383.1">
    <property type="nucleotide sequence ID" value="NZ_FLQX01000010.1"/>
</dbReference>
<accession>A0A1A8XEJ3</accession>
<gene>
    <name evidence="1" type="ORF">ACCAA_1070024</name>
</gene>
<dbReference type="Proteomes" id="UP000199169">
    <property type="component" value="Unassembled WGS sequence"/>
</dbReference>